<evidence type="ECO:0000313" key="6">
    <source>
        <dbReference type="Proteomes" id="UP001225906"/>
    </source>
</evidence>
<evidence type="ECO:0000256" key="3">
    <source>
        <dbReference type="ARBA" id="ARBA00023163"/>
    </source>
</evidence>
<keyword evidence="6" id="KW-1185">Reference proteome</keyword>
<keyword evidence="1" id="KW-0805">Transcription regulation</keyword>
<dbReference type="SMART" id="SM00347">
    <property type="entry name" value="HTH_MARR"/>
    <property type="match status" value="1"/>
</dbReference>
<reference evidence="6" key="1">
    <citation type="journal article" date="2019" name="Int. J. Syst. Evol. Microbiol.">
        <title>The Global Catalogue of Microorganisms (GCM) 10K type strain sequencing project: providing services to taxonomists for standard genome sequencing and annotation.</title>
        <authorList>
            <consortium name="The Broad Institute Genomics Platform"/>
            <consortium name="The Broad Institute Genome Sequencing Center for Infectious Disease"/>
            <person name="Wu L."/>
            <person name="Ma J."/>
        </authorList>
    </citation>
    <scope>NUCLEOTIDE SEQUENCE [LARGE SCALE GENOMIC DNA]</scope>
    <source>
        <strain evidence="6">VKM B-3159</strain>
    </source>
</reference>
<feature type="domain" description="HTH marR-type" evidence="4">
    <location>
        <begin position="27"/>
        <end position="161"/>
    </location>
</feature>
<dbReference type="RefSeq" id="WP_306388223.1">
    <property type="nucleotide sequence ID" value="NZ_JAVCAP010000001.1"/>
</dbReference>
<evidence type="ECO:0000259" key="4">
    <source>
        <dbReference type="PROSITE" id="PS50995"/>
    </source>
</evidence>
<dbReference type="Gene3D" id="1.10.10.10">
    <property type="entry name" value="Winged helix-like DNA-binding domain superfamily/Winged helix DNA-binding domain"/>
    <property type="match status" value="1"/>
</dbReference>
<evidence type="ECO:0000256" key="1">
    <source>
        <dbReference type="ARBA" id="ARBA00023015"/>
    </source>
</evidence>
<dbReference type="InterPro" id="IPR023187">
    <property type="entry name" value="Tscrpt_reg_MarR-type_CS"/>
</dbReference>
<protein>
    <submittedName>
        <fullName evidence="5">MarR family transcriptional regulator</fullName>
    </submittedName>
</protein>
<dbReference type="PROSITE" id="PS01117">
    <property type="entry name" value="HTH_MARR_1"/>
    <property type="match status" value="1"/>
</dbReference>
<keyword evidence="2" id="KW-0238">DNA-binding</keyword>
<sequence length="179" mass="19928">MLQLRDLPTPEILQKFVQRYPEADVTAISSFLMLLRVATDLSLALDACLSKHGLLQGRWWVLILLMREDNLTSTPSVLAEKLGVSRATMTGLLDGLEQGGLVKRVFSQADRRSVQVQLSAVGQSKLDTVMPDYYARVRLCMQQLPQQQHAELQKILGVIVQGMPAWDAQAGSLTIKQEL</sequence>
<keyword evidence="3" id="KW-0804">Transcription</keyword>
<gene>
    <name evidence="5" type="ORF">Q9291_01595</name>
</gene>
<dbReference type="EMBL" id="JAVCAP010000001">
    <property type="protein sequence ID" value="MDP8566532.1"/>
    <property type="molecule type" value="Genomic_DNA"/>
</dbReference>
<dbReference type="SUPFAM" id="SSF46785">
    <property type="entry name" value="Winged helix' DNA-binding domain"/>
    <property type="match status" value="1"/>
</dbReference>
<dbReference type="PRINTS" id="PR00598">
    <property type="entry name" value="HTHMARR"/>
</dbReference>
<organism evidence="5 6">
    <name type="scientific">Methylophilus aquaticus</name>
    <dbReference type="NCBI Taxonomy" id="1971610"/>
    <lineage>
        <taxon>Bacteria</taxon>
        <taxon>Pseudomonadati</taxon>
        <taxon>Pseudomonadota</taxon>
        <taxon>Betaproteobacteria</taxon>
        <taxon>Nitrosomonadales</taxon>
        <taxon>Methylophilaceae</taxon>
        <taxon>Methylophilus</taxon>
    </lineage>
</organism>
<dbReference type="PROSITE" id="PS50995">
    <property type="entry name" value="HTH_MARR_2"/>
    <property type="match status" value="1"/>
</dbReference>
<dbReference type="InterPro" id="IPR036388">
    <property type="entry name" value="WH-like_DNA-bd_sf"/>
</dbReference>
<evidence type="ECO:0000313" key="5">
    <source>
        <dbReference type="EMBL" id="MDP8566532.1"/>
    </source>
</evidence>
<dbReference type="InterPro" id="IPR000835">
    <property type="entry name" value="HTH_MarR-typ"/>
</dbReference>
<dbReference type="PANTHER" id="PTHR42756">
    <property type="entry name" value="TRANSCRIPTIONAL REGULATOR, MARR"/>
    <property type="match status" value="1"/>
</dbReference>
<dbReference type="Pfam" id="PF12802">
    <property type="entry name" value="MarR_2"/>
    <property type="match status" value="1"/>
</dbReference>
<dbReference type="Proteomes" id="UP001225906">
    <property type="component" value="Unassembled WGS sequence"/>
</dbReference>
<proteinExistence type="predicted"/>
<dbReference type="PANTHER" id="PTHR42756:SF1">
    <property type="entry name" value="TRANSCRIPTIONAL REPRESSOR OF EMRAB OPERON"/>
    <property type="match status" value="1"/>
</dbReference>
<evidence type="ECO:0000256" key="2">
    <source>
        <dbReference type="ARBA" id="ARBA00023125"/>
    </source>
</evidence>
<comment type="caution">
    <text evidence="5">The sequence shown here is derived from an EMBL/GenBank/DDBJ whole genome shotgun (WGS) entry which is preliminary data.</text>
</comment>
<name>A0ABT9JPP4_9PROT</name>
<dbReference type="InterPro" id="IPR036390">
    <property type="entry name" value="WH_DNA-bd_sf"/>
</dbReference>
<accession>A0ABT9JPP4</accession>